<evidence type="ECO:0000256" key="9">
    <source>
        <dbReference type="ARBA" id="ARBA00022840"/>
    </source>
</evidence>
<comment type="catalytic activity">
    <reaction evidence="11">
        <text>L-threonine + hydrogencarbonate + ATP = L-threonylcarbamoyladenylate + diphosphate + H2O</text>
        <dbReference type="Rhea" id="RHEA:36407"/>
        <dbReference type="ChEBI" id="CHEBI:15377"/>
        <dbReference type="ChEBI" id="CHEBI:17544"/>
        <dbReference type="ChEBI" id="CHEBI:30616"/>
        <dbReference type="ChEBI" id="CHEBI:33019"/>
        <dbReference type="ChEBI" id="CHEBI:57926"/>
        <dbReference type="ChEBI" id="CHEBI:73682"/>
        <dbReference type="EC" id="2.7.7.87"/>
    </reaction>
</comment>
<evidence type="ECO:0000259" key="12">
    <source>
        <dbReference type="PROSITE" id="PS51163"/>
    </source>
</evidence>
<evidence type="ECO:0000256" key="2">
    <source>
        <dbReference type="ARBA" id="ARBA00007663"/>
    </source>
</evidence>
<dbReference type="Gene3D" id="3.90.79.10">
    <property type="entry name" value="Nucleoside Triphosphate Pyrophosphohydrolase"/>
    <property type="match status" value="1"/>
</dbReference>
<keyword evidence="8" id="KW-0547">Nucleotide-binding</keyword>
<evidence type="ECO:0000313" key="14">
    <source>
        <dbReference type="EMBL" id="PJA13874.1"/>
    </source>
</evidence>
<dbReference type="InterPro" id="IPR050156">
    <property type="entry name" value="TC-AMP_synthase_SUA5"/>
</dbReference>
<evidence type="ECO:0000256" key="5">
    <source>
        <dbReference type="ARBA" id="ARBA00022679"/>
    </source>
</evidence>
<dbReference type="EMBL" id="PFQB01000072">
    <property type="protein sequence ID" value="PJA13874.1"/>
    <property type="molecule type" value="Genomic_DNA"/>
</dbReference>
<organism evidence="14 15">
    <name type="scientific">Candidatus Dojkabacteria bacterium CG_4_10_14_0_2_um_filter_Dojkabacteria_WS6_41_15</name>
    <dbReference type="NCBI Taxonomy" id="2014249"/>
    <lineage>
        <taxon>Bacteria</taxon>
        <taxon>Candidatus Dojkabacteria</taxon>
    </lineage>
</organism>
<dbReference type="PANTHER" id="PTHR17490:SF16">
    <property type="entry name" value="THREONYLCARBAMOYL-AMP SYNTHASE"/>
    <property type="match status" value="1"/>
</dbReference>
<dbReference type="InterPro" id="IPR038385">
    <property type="entry name" value="Sua5/YwlC_C"/>
</dbReference>
<proteinExistence type="inferred from homology"/>
<comment type="subcellular location">
    <subcellularLocation>
        <location evidence="1">Cytoplasm</location>
    </subcellularLocation>
</comment>
<reference evidence="15" key="1">
    <citation type="submission" date="2017-09" db="EMBL/GenBank/DDBJ databases">
        <title>Depth-based differentiation of microbial function through sediment-hosted aquifers and enrichment of novel symbionts in the deep terrestrial subsurface.</title>
        <authorList>
            <person name="Probst A.J."/>
            <person name="Ladd B."/>
            <person name="Jarett J.K."/>
            <person name="Geller-Mcgrath D.E."/>
            <person name="Sieber C.M.K."/>
            <person name="Emerson J.B."/>
            <person name="Anantharaman K."/>
            <person name="Thomas B.C."/>
            <person name="Malmstrom R."/>
            <person name="Stieglmeier M."/>
            <person name="Klingl A."/>
            <person name="Woyke T."/>
            <person name="Ryan C.M."/>
            <person name="Banfield J.F."/>
        </authorList>
    </citation>
    <scope>NUCLEOTIDE SEQUENCE [LARGE SCALE GENOMIC DNA]</scope>
</reference>
<comment type="caution">
    <text evidence="14">The sequence shown here is derived from an EMBL/GenBank/DDBJ whole genome shotgun (WGS) entry which is preliminary data.</text>
</comment>
<dbReference type="Gene3D" id="3.90.870.10">
    <property type="entry name" value="DHBP synthase"/>
    <property type="match status" value="1"/>
</dbReference>
<keyword evidence="5" id="KW-0808">Transferase</keyword>
<dbReference type="InterPro" id="IPR000086">
    <property type="entry name" value="NUDIX_hydrolase_dom"/>
</dbReference>
<dbReference type="GO" id="GO:0008033">
    <property type="term" value="P:tRNA processing"/>
    <property type="evidence" value="ECO:0007669"/>
    <property type="project" value="UniProtKB-KW"/>
</dbReference>
<evidence type="ECO:0000256" key="6">
    <source>
        <dbReference type="ARBA" id="ARBA00022694"/>
    </source>
</evidence>
<dbReference type="SUPFAM" id="SSF55821">
    <property type="entry name" value="YrdC/RibB"/>
    <property type="match status" value="1"/>
</dbReference>
<dbReference type="GO" id="GO:0003725">
    <property type="term" value="F:double-stranded RNA binding"/>
    <property type="evidence" value="ECO:0007669"/>
    <property type="project" value="InterPro"/>
</dbReference>
<feature type="domain" description="Nudix hydrolase" evidence="13">
    <location>
        <begin position="1"/>
        <end position="131"/>
    </location>
</feature>
<keyword evidence="9" id="KW-0067">ATP-binding</keyword>
<evidence type="ECO:0000256" key="3">
    <source>
        <dbReference type="ARBA" id="ARBA00012584"/>
    </source>
</evidence>
<dbReference type="AlphaFoldDB" id="A0A2M7W248"/>
<dbReference type="PROSITE" id="PS51462">
    <property type="entry name" value="NUDIX"/>
    <property type="match status" value="1"/>
</dbReference>
<protein>
    <recommendedName>
        <fullName evidence="10">L-threonylcarbamoyladenylate synthase</fullName>
        <ecNumber evidence="3">2.7.7.87</ecNumber>
    </recommendedName>
    <alternativeName>
        <fullName evidence="10">L-threonylcarbamoyladenylate synthase</fullName>
    </alternativeName>
</protein>
<dbReference type="GO" id="GO:0005524">
    <property type="term" value="F:ATP binding"/>
    <property type="evidence" value="ECO:0007669"/>
    <property type="project" value="UniProtKB-KW"/>
</dbReference>
<dbReference type="GO" id="GO:0000049">
    <property type="term" value="F:tRNA binding"/>
    <property type="evidence" value="ECO:0007669"/>
    <property type="project" value="TreeGrafter"/>
</dbReference>
<evidence type="ECO:0000256" key="4">
    <source>
        <dbReference type="ARBA" id="ARBA00022490"/>
    </source>
</evidence>
<name>A0A2M7W248_9BACT</name>
<accession>A0A2M7W248</accession>
<evidence type="ECO:0000313" key="15">
    <source>
        <dbReference type="Proteomes" id="UP000228952"/>
    </source>
</evidence>
<keyword evidence="4" id="KW-0963">Cytoplasm</keyword>
<dbReference type="EC" id="2.7.7.87" evidence="3"/>
<dbReference type="NCBIfam" id="TIGR00057">
    <property type="entry name" value="L-threonylcarbamoyladenylate synthase"/>
    <property type="match status" value="1"/>
</dbReference>
<dbReference type="GO" id="GO:0061710">
    <property type="term" value="F:L-threonylcarbamoyladenylate synthase"/>
    <property type="evidence" value="ECO:0007669"/>
    <property type="project" value="UniProtKB-EC"/>
</dbReference>
<comment type="similarity">
    <text evidence="2">Belongs to the SUA5 family.</text>
</comment>
<dbReference type="GO" id="GO:0005737">
    <property type="term" value="C:cytoplasm"/>
    <property type="evidence" value="ECO:0007669"/>
    <property type="project" value="UniProtKB-SubCell"/>
</dbReference>
<dbReference type="Pfam" id="PF03481">
    <property type="entry name" value="Sua5_C"/>
    <property type="match status" value="1"/>
</dbReference>
<evidence type="ECO:0000256" key="10">
    <source>
        <dbReference type="ARBA" id="ARBA00029774"/>
    </source>
</evidence>
<dbReference type="InterPro" id="IPR005145">
    <property type="entry name" value="Sua5_C"/>
</dbReference>
<dbReference type="InterPro" id="IPR015797">
    <property type="entry name" value="NUDIX_hydrolase-like_dom_sf"/>
</dbReference>
<dbReference type="InterPro" id="IPR006070">
    <property type="entry name" value="Sua5-like_dom"/>
</dbReference>
<evidence type="ECO:0000259" key="13">
    <source>
        <dbReference type="PROSITE" id="PS51462"/>
    </source>
</evidence>
<feature type="domain" description="YrdC-like" evidence="12">
    <location>
        <begin position="150"/>
        <end position="337"/>
    </location>
</feature>
<keyword evidence="7" id="KW-0548">Nucleotidyltransferase</keyword>
<dbReference type="SUPFAM" id="SSF55811">
    <property type="entry name" value="Nudix"/>
    <property type="match status" value="1"/>
</dbReference>
<dbReference type="Proteomes" id="UP000228952">
    <property type="component" value="Unassembled WGS sequence"/>
</dbReference>
<sequence>MQQVVLAVIFHQGRVVVEQLSEAIQPEFRGVPVVLPGGYVKEGEALKVAIKRKVVTDIGITVQVEGLIATRAHPLFPESSFTYFFCTVIGTATLSNHNRKKIINAQWVDINTAATLMLTLHSKVVAFMIRQVYGITLPKGTTLPELAWLAQDFELFGQKVRAGELVAFPTETVYGIGANAFDSVAVAKIFKAKNRPADNPLIVHVPSLEAVEQVAASIDNLSAKLLERLTPGPITVLLPKKDTITDLVTAGSPFVGVRIPANLFALEFLAAAKVPIAAPSANKSGKPSATHHAHVIEAFGKEVPNVICAGKTFFGLESTVVLPKNGEQLVILRQGAITKENLTLAFPGTEVIIATINDATNAPSPGIRQRHYAPTANVTIVPRGTQKSTVALIKATYRAEEKNKRAVAILCSLEMQKKLPGNFTVIPLGSEKEPDTIAKSLYSALLECDSQGVTKIIIQSFSEAGLGQTLMERIRRISETE</sequence>
<evidence type="ECO:0000256" key="7">
    <source>
        <dbReference type="ARBA" id="ARBA00022695"/>
    </source>
</evidence>
<dbReference type="GO" id="GO:0006450">
    <property type="term" value="P:regulation of translational fidelity"/>
    <property type="evidence" value="ECO:0007669"/>
    <property type="project" value="TreeGrafter"/>
</dbReference>
<evidence type="ECO:0000256" key="8">
    <source>
        <dbReference type="ARBA" id="ARBA00022741"/>
    </source>
</evidence>
<evidence type="ECO:0000256" key="11">
    <source>
        <dbReference type="ARBA" id="ARBA00048366"/>
    </source>
</evidence>
<dbReference type="Pfam" id="PF01300">
    <property type="entry name" value="Sua5_yciO_yrdC"/>
    <property type="match status" value="1"/>
</dbReference>
<keyword evidence="6" id="KW-0819">tRNA processing</keyword>
<dbReference type="PANTHER" id="PTHR17490">
    <property type="entry name" value="SUA5"/>
    <property type="match status" value="1"/>
</dbReference>
<evidence type="ECO:0000256" key="1">
    <source>
        <dbReference type="ARBA" id="ARBA00004496"/>
    </source>
</evidence>
<dbReference type="InterPro" id="IPR017945">
    <property type="entry name" value="DHBP_synth_RibB-like_a/b_dom"/>
</dbReference>
<gene>
    <name evidence="14" type="ORF">COX64_02700</name>
</gene>
<dbReference type="Pfam" id="PF00293">
    <property type="entry name" value="NUDIX"/>
    <property type="match status" value="1"/>
</dbReference>
<dbReference type="Gene3D" id="3.40.50.11030">
    <property type="entry name" value="Threonylcarbamoyl-AMP synthase, C-terminal domain"/>
    <property type="match status" value="1"/>
</dbReference>
<dbReference type="PROSITE" id="PS51163">
    <property type="entry name" value="YRDC"/>
    <property type="match status" value="1"/>
</dbReference>